<proteinExistence type="predicted"/>
<feature type="transmembrane region" description="Helical" evidence="2">
    <location>
        <begin position="118"/>
        <end position="136"/>
    </location>
</feature>
<dbReference type="Proteomes" id="UP000521943">
    <property type="component" value="Unassembled WGS sequence"/>
</dbReference>
<feature type="compositionally biased region" description="Polar residues" evidence="1">
    <location>
        <begin position="668"/>
        <end position="678"/>
    </location>
</feature>
<feature type="transmembrane region" description="Helical" evidence="2">
    <location>
        <begin position="88"/>
        <end position="106"/>
    </location>
</feature>
<feature type="compositionally biased region" description="Low complexity" evidence="1">
    <location>
        <begin position="614"/>
        <end position="658"/>
    </location>
</feature>
<gene>
    <name evidence="3" type="ORF">DFP72DRAFT_801453</name>
</gene>
<feature type="compositionally biased region" description="Basic and acidic residues" evidence="1">
    <location>
        <begin position="472"/>
        <end position="482"/>
    </location>
</feature>
<feature type="compositionally biased region" description="Low complexity" evidence="1">
    <location>
        <begin position="199"/>
        <end position="224"/>
    </location>
</feature>
<feature type="region of interest" description="Disordered" evidence="1">
    <location>
        <begin position="187"/>
        <end position="224"/>
    </location>
</feature>
<evidence type="ECO:0000256" key="2">
    <source>
        <dbReference type="SAM" id="Phobius"/>
    </source>
</evidence>
<sequence length="1030" mass="107871">MASSNAPTALLAVPSALIFLAPLFAMGLLGLTVFHPPVHALRDRRQRMDTLVSYLAIGSLATLCTIAGGMSLGGALGSGLGMRGRGEACVEALIFLELGVTVLYLAKEHIVHDLKRHWAIALVMELICAAIVSFIYPPTSQGSVAPFLAPVLSLLFLASVLPLLVFALRVHMAKQAANNAQTCPMREIRTPSFSGTNTSSAASDASSSLPSSSSHPQEKLSSPKSSLSELTAVNHYQLSSCLPRSTHLDASSLESGAPRPRPRAMGGWIASNRSTTLMLFLIASQGAAFMAYVLEVAAVKVGLSMTSTSVPSSASDKGAYAYAVLQIFRTALMVVSITGIMSALLLHAYNAYLRAAPTPRQVTTILPIPPPPVSLSRMTAITVAISTTAAAALPLSTPKKRSADNQGVFSSASIGLCGTDKAAEYGHRNAPSMPLSRHSSSASYSSSFACQLARTTSAAHSTLLSSETIEEVNPRSPDRDSRLEDDEDGEPGYAYIYTDGRPSDGEQEPYSRTDPLNVGRSVPFRPRQQPSVHIRGSSSRARSPPPKHGSSRHSHSESIATRQSVENSAMGALPSPPLPATRAPIDIPSSKSANPYPTPRSTPTATAFAERASSPDVPSSPNDSIVPLPLSRTSTSSSKGAKSSFTACSSSEGYSPSSTEMRVKETGRNSYCGSSSTHMPAGRTSTSTPTPTPTRAPTPGLSFTPFLGSHVRNADSSSMHSVRSTRPCPPTPTPPSPSSPFMASLKGKARKLSSKHDSISESLAHSFEGIRNGLGGSNGKTKYPLRSSTSAGSLGLGLGMASGFKFPQLTRRASELDKGQRNRSCSTLAETSCLGVIPSGKSVGVEVADGVLEPLGDGDFMDLRDPFACPNVTQGGQLRILSQAELNVRTGRESRAGCREEDGSEGFESGAASRSGSCGKARGMRMSAWGKLPLSPSSSVSTSPMSLRRLASQTTPTPSPSKSRKKGGKSKSKGKGSRGSEESAVSAVGSSEGGGRSGEEFEFGEEALIAQQLLRKLDEKLWAASEVARG</sequence>
<feature type="region of interest" description="Disordered" evidence="1">
    <location>
        <begin position="891"/>
        <end position="1000"/>
    </location>
</feature>
<feature type="transmembrane region" description="Helical" evidence="2">
    <location>
        <begin position="12"/>
        <end position="34"/>
    </location>
</feature>
<name>A0A8H6IG75_9AGAR</name>
<keyword evidence="4" id="KW-1185">Reference proteome</keyword>
<keyword evidence="2" id="KW-0812">Transmembrane</keyword>
<feature type="compositionally biased region" description="Basic and acidic residues" evidence="1">
    <location>
        <begin position="891"/>
        <end position="901"/>
    </location>
</feature>
<feature type="compositionally biased region" description="Low complexity" evidence="1">
    <location>
        <begin position="932"/>
        <end position="947"/>
    </location>
</feature>
<keyword evidence="2" id="KW-0472">Membrane</keyword>
<feature type="region of interest" description="Disordered" evidence="1">
    <location>
        <begin position="461"/>
        <end position="744"/>
    </location>
</feature>
<feature type="compositionally biased region" description="Polar residues" evidence="1">
    <location>
        <begin position="557"/>
        <end position="567"/>
    </location>
</feature>
<feature type="transmembrane region" description="Helical" evidence="2">
    <location>
        <begin position="148"/>
        <end position="168"/>
    </location>
</feature>
<dbReference type="OrthoDB" id="3018289at2759"/>
<protein>
    <submittedName>
        <fullName evidence="3">Uncharacterized protein</fullName>
    </submittedName>
</protein>
<accession>A0A8H6IG75</accession>
<keyword evidence="2" id="KW-1133">Transmembrane helix</keyword>
<organism evidence="3 4">
    <name type="scientific">Ephemerocybe angulata</name>
    <dbReference type="NCBI Taxonomy" id="980116"/>
    <lineage>
        <taxon>Eukaryota</taxon>
        <taxon>Fungi</taxon>
        <taxon>Dikarya</taxon>
        <taxon>Basidiomycota</taxon>
        <taxon>Agaricomycotina</taxon>
        <taxon>Agaricomycetes</taxon>
        <taxon>Agaricomycetidae</taxon>
        <taxon>Agaricales</taxon>
        <taxon>Agaricineae</taxon>
        <taxon>Psathyrellaceae</taxon>
        <taxon>Ephemerocybe</taxon>
    </lineage>
</organism>
<feature type="transmembrane region" description="Helical" evidence="2">
    <location>
        <begin position="277"/>
        <end position="299"/>
    </location>
</feature>
<dbReference type="EMBL" id="JACGCI010000006">
    <property type="protein sequence ID" value="KAF6763261.1"/>
    <property type="molecule type" value="Genomic_DNA"/>
</dbReference>
<dbReference type="AlphaFoldDB" id="A0A8H6IG75"/>
<evidence type="ECO:0000256" key="1">
    <source>
        <dbReference type="SAM" id="MobiDB-lite"/>
    </source>
</evidence>
<feature type="transmembrane region" description="Helical" evidence="2">
    <location>
        <begin position="54"/>
        <end position="76"/>
    </location>
</feature>
<feature type="compositionally biased region" description="Polar residues" evidence="1">
    <location>
        <begin position="589"/>
        <end position="605"/>
    </location>
</feature>
<evidence type="ECO:0000313" key="4">
    <source>
        <dbReference type="Proteomes" id="UP000521943"/>
    </source>
</evidence>
<comment type="caution">
    <text evidence="3">The sequence shown here is derived from an EMBL/GenBank/DDBJ whole genome shotgun (WGS) entry which is preliminary data.</text>
</comment>
<evidence type="ECO:0000313" key="3">
    <source>
        <dbReference type="EMBL" id="KAF6763261.1"/>
    </source>
</evidence>
<reference evidence="3 4" key="1">
    <citation type="submission" date="2020-07" db="EMBL/GenBank/DDBJ databases">
        <title>Comparative genomics of pyrophilous fungi reveals a link between fire events and developmental genes.</title>
        <authorList>
            <consortium name="DOE Joint Genome Institute"/>
            <person name="Steindorff A.S."/>
            <person name="Carver A."/>
            <person name="Calhoun S."/>
            <person name="Stillman K."/>
            <person name="Liu H."/>
            <person name="Lipzen A."/>
            <person name="Pangilinan J."/>
            <person name="Labutti K."/>
            <person name="Bruns T.D."/>
            <person name="Grigoriev I.V."/>
        </authorList>
    </citation>
    <scope>NUCLEOTIDE SEQUENCE [LARGE SCALE GENOMIC DNA]</scope>
    <source>
        <strain evidence="3 4">CBS 144469</strain>
    </source>
</reference>
<feature type="compositionally biased region" description="Pro residues" evidence="1">
    <location>
        <begin position="727"/>
        <end position="738"/>
    </location>
</feature>
<feature type="transmembrane region" description="Helical" evidence="2">
    <location>
        <begin position="319"/>
        <end position="346"/>
    </location>
</feature>
<feature type="compositionally biased region" description="Basic residues" evidence="1">
    <location>
        <begin position="962"/>
        <end position="976"/>
    </location>
</feature>
<feature type="compositionally biased region" description="Low complexity" evidence="1">
    <location>
        <begin position="680"/>
        <end position="689"/>
    </location>
</feature>